<protein>
    <submittedName>
        <fullName evidence="2">Uncharacterized protein</fullName>
    </submittedName>
</protein>
<comment type="caution">
    <text evidence="2">The sequence shown here is derived from an EMBL/GenBank/DDBJ whole genome shotgun (WGS) entry which is preliminary data.</text>
</comment>
<dbReference type="AlphaFoldDB" id="A0A0J7JZ39"/>
<gene>
    <name evidence="2" type="ORF">RF55_20827</name>
</gene>
<organism evidence="2 3">
    <name type="scientific">Lasius niger</name>
    <name type="common">Black garden ant</name>
    <dbReference type="NCBI Taxonomy" id="67767"/>
    <lineage>
        <taxon>Eukaryota</taxon>
        <taxon>Metazoa</taxon>
        <taxon>Ecdysozoa</taxon>
        <taxon>Arthropoda</taxon>
        <taxon>Hexapoda</taxon>
        <taxon>Insecta</taxon>
        <taxon>Pterygota</taxon>
        <taxon>Neoptera</taxon>
        <taxon>Endopterygota</taxon>
        <taxon>Hymenoptera</taxon>
        <taxon>Apocrita</taxon>
        <taxon>Aculeata</taxon>
        <taxon>Formicoidea</taxon>
        <taxon>Formicidae</taxon>
        <taxon>Formicinae</taxon>
        <taxon>Lasius</taxon>
        <taxon>Lasius</taxon>
    </lineage>
</organism>
<evidence type="ECO:0000256" key="1">
    <source>
        <dbReference type="SAM" id="MobiDB-lite"/>
    </source>
</evidence>
<feature type="region of interest" description="Disordered" evidence="1">
    <location>
        <begin position="55"/>
        <end position="106"/>
    </location>
</feature>
<dbReference type="PaxDb" id="67767-A0A0J7JZ39"/>
<feature type="region of interest" description="Disordered" evidence="1">
    <location>
        <begin position="123"/>
        <end position="221"/>
    </location>
</feature>
<dbReference type="Proteomes" id="UP000036403">
    <property type="component" value="Unassembled WGS sequence"/>
</dbReference>
<feature type="compositionally biased region" description="Polar residues" evidence="1">
    <location>
        <begin position="143"/>
        <end position="174"/>
    </location>
</feature>
<proteinExistence type="predicted"/>
<keyword evidence="3" id="KW-1185">Reference proteome</keyword>
<reference evidence="2 3" key="1">
    <citation type="submission" date="2015-04" db="EMBL/GenBank/DDBJ databases">
        <title>Lasius niger genome sequencing.</title>
        <authorList>
            <person name="Konorov E.A."/>
            <person name="Nikitin M.A."/>
            <person name="Kirill M.V."/>
            <person name="Chang P."/>
        </authorList>
    </citation>
    <scope>NUCLEOTIDE SEQUENCE [LARGE SCALE GENOMIC DNA]</scope>
    <source>
        <tissue evidence="2">Whole</tissue>
    </source>
</reference>
<sequence length="239" mass="26156">MTADRQCKNLGIFAYKDRSILTCRELSLLAAVEGRTGYITSTVTTAAHIIGPSAARRHRGIASTTQDQSRTPHEVEPSALDVGTPRLTTTEADTAPAESLGDVGRPRETWEVSRLLSPLLALPTRSDTRATQTAQPARVHRGTQATTSTPRVDQATQSDSDWEPTTRTSATQTEDAADPAIREASPSYTPPGTPPALRRARSAPIKPQRRPRPSRTSRWGLVKFTRAEPVIAYRERQRP</sequence>
<evidence type="ECO:0000313" key="3">
    <source>
        <dbReference type="Proteomes" id="UP000036403"/>
    </source>
</evidence>
<accession>A0A0J7JZ39</accession>
<evidence type="ECO:0000313" key="2">
    <source>
        <dbReference type="EMBL" id="KMQ83136.1"/>
    </source>
</evidence>
<dbReference type="EMBL" id="LBMM01021135">
    <property type="protein sequence ID" value="KMQ83136.1"/>
    <property type="molecule type" value="Genomic_DNA"/>
</dbReference>
<name>A0A0J7JZ39_LASNI</name>